<proteinExistence type="predicted"/>
<name>A0A9N9EJJ1_9GLOM</name>
<keyword evidence="2" id="KW-1185">Reference proteome</keyword>
<accession>A0A9N9EJJ1</accession>
<evidence type="ECO:0000313" key="2">
    <source>
        <dbReference type="Proteomes" id="UP000789405"/>
    </source>
</evidence>
<dbReference type="EMBL" id="CAJVPY010007468">
    <property type="protein sequence ID" value="CAG8680988.1"/>
    <property type="molecule type" value="Genomic_DNA"/>
</dbReference>
<sequence length="264" mass="31634">MLLNEQYPIFDLNISHTRKILVMGLIEQLISMNVMVEEKSNIFKKAFQKCFISTFYFDRKINPIELDVFTNHTKEIWYIEDKKLHKREELVNLIMKLYKSIKDNTFVLGDEMLSKRSGIIDIYCNYLSKNPVNIDLELIKTKVKAICEKLQVNYTQNIYTDLDSILEINKKYYTTLNKKEYLLIDFDKITHVEKDFSNFVVNKFKLSNGYYDFFSKEYKKRYLKSFFDTVNEYCKYLRTKESDSVVKPSQKEPGQRIKFSSIER</sequence>
<evidence type="ECO:0000313" key="1">
    <source>
        <dbReference type="EMBL" id="CAG8680988.1"/>
    </source>
</evidence>
<reference evidence="1" key="1">
    <citation type="submission" date="2021-06" db="EMBL/GenBank/DDBJ databases">
        <authorList>
            <person name="Kallberg Y."/>
            <person name="Tangrot J."/>
            <person name="Rosling A."/>
        </authorList>
    </citation>
    <scope>NUCLEOTIDE SEQUENCE</scope>
    <source>
        <strain evidence="1">MA453B</strain>
    </source>
</reference>
<dbReference type="AlphaFoldDB" id="A0A9N9EJJ1"/>
<comment type="caution">
    <text evidence="1">The sequence shown here is derived from an EMBL/GenBank/DDBJ whole genome shotgun (WGS) entry which is preliminary data.</text>
</comment>
<protein>
    <submittedName>
        <fullName evidence="1">17842_t:CDS:1</fullName>
    </submittedName>
</protein>
<dbReference type="Proteomes" id="UP000789405">
    <property type="component" value="Unassembled WGS sequence"/>
</dbReference>
<organism evidence="1 2">
    <name type="scientific">Dentiscutata erythropus</name>
    <dbReference type="NCBI Taxonomy" id="1348616"/>
    <lineage>
        <taxon>Eukaryota</taxon>
        <taxon>Fungi</taxon>
        <taxon>Fungi incertae sedis</taxon>
        <taxon>Mucoromycota</taxon>
        <taxon>Glomeromycotina</taxon>
        <taxon>Glomeromycetes</taxon>
        <taxon>Diversisporales</taxon>
        <taxon>Gigasporaceae</taxon>
        <taxon>Dentiscutata</taxon>
    </lineage>
</organism>
<gene>
    <name evidence="1" type="ORF">DERYTH_LOCUS11804</name>
</gene>